<reference evidence="2" key="2">
    <citation type="journal article" date="2015" name="BMC Genomics">
        <title>Genome mining reveals unlocked bioactive potential of marine Gram-negative bacteria.</title>
        <authorList>
            <person name="Machado H."/>
            <person name="Sonnenschein E.C."/>
            <person name="Melchiorsen J."/>
            <person name="Gram L."/>
        </authorList>
    </citation>
    <scope>NUCLEOTIDE SEQUENCE</scope>
    <source>
        <strain evidence="2">S2052</strain>
    </source>
</reference>
<evidence type="ECO:0000313" key="3">
    <source>
        <dbReference type="EMBL" id="NOJ24211.1"/>
    </source>
</evidence>
<reference evidence="3 5" key="3">
    <citation type="submission" date="2019-09" db="EMBL/GenBank/DDBJ databases">
        <title>Draft genome sequencing and comparative genomics of hatchery-associated Vibrios.</title>
        <authorList>
            <person name="Kehlet-Delgado H."/>
            <person name="Mueller R.S."/>
        </authorList>
    </citation>
    <scope>NUCLEOTIDE SEQUENCE [LARGE SCALE GENOMIC DNA]</scope>
    <source>
        <strain evidence="3 5">09-121-3</strain>
    </source>
</reference>
<keyword evidence="4" id="KW-1185">Reference proteome</keyword>
<dbReference type="OrthoDB" id="5886118at2"/>
<proteinExistence type="predicted"/>
<dbReference type="EMBL" id="JXXR01000040">
    <property type="protein sequence ID" value="KJY66411.1"/>
    <property type="molecule type" value="Genomic_DNA"/>
</dbReference>
<dbReference type="Proteomes" id="UP000030081">
    <property type="component" value="Plasmid p319"/>
</dbReference>
<geneLocation type="plasmid" evidence="1 4">
    <name>p319</name>
</geneLocation>
<protein>
    <submittedName>
        <fullName evidence="2">Uncharacterized protein</fullName>
    </submittedName>
</protein>
<evidence type="ECO:0000313" key="5">
    <source>
        <dbReference type="Proteomes" id="UP000576645"/>
    </source>
</evidence>
<dbReference type="RefSeq" id="WP_019274815.1">
    <property type="nucleotide sequence ID" value="NZ_CP009266.1"/>
</dbReference>
<keyword evidence="1" id="KW-0614">Plasmid</keyword>
<dbReference type="EMBL" id="VTXP01000008">
    <property type="protein sequence ID" value="NOJ24211.1"/>
    <property type="molecule type" value="Genomic_DNA"/>
</dbReference>
<name>A0A2A2MSD6_9VIBR</name>
<gene>
    <name evidence="3" type="ORF">F0238_15865</name>
    <name evidence="1" type="ORF">IX92_28405</name>
    <name evidence="2" type="ORF">TW71_24750</name>
</gene>
<dbReference type="EMBL" id="CP009620">
    <property type="protein sequence ID" value="AIW22949.1"/>
    <property type="molecule type" value="Genomic_DNA"/>
</dbReference>
<evidence type="ECO:0000313" key="1">
    <source>
        <dbReference type="EMBL" id="AIW22949.1"/>
    </source>
</evidence>
<dbReference type="KEGG" id="vct:JV59_25490"/>
<dbReference type="Proteomes" id="UP000576645">
    <property type="component" value="Unassembled WGS sequence"/>
</dbReference>
<dbReference type="KEGG" id="vcy:IX92_28405"/>
<dbReference type="AlphaFoldDB" id="A0A2A2MSD6"/>
<evidence type="ECO:0000313" key="4">
    <source>
        <dbReference type="Proteomes" id="UP000030081"/>
    </source>
</evidence>
<evidence type="ECO:0000313" key="2">
    <source>
        <dbReference type="EMBL" id="KJY66411.1"/>
    </source>
</evidence>
<organism evidence="2">
    <name type="scientific">Vibrio coralliilyticus</name>
    <dbReference type="NCBI Taxonomy" id="190893"/>
    <lineage>
        <taxon>Bacteria</taxon>
        <taxon>Pseudomonadati</taxon>
        <taxon>Pseudomonadota</taxon>
        <taxon>Gammaproteobacteria</taxon>
        <taxon>Vibrionales</taxon>
        <taxon>Vibrionaceae</taxon>
        <taxon>Vibrio</taxon>
    </lineage>
</organism>
<reference evidence="1 4" key="1">
    <citation type="submission" date="2014-10" db="EMBL/GenBank/DDBJ databases">
        <title>The Complete Genome Sequence for the Shellfish Pathogen Vibrio coralliilyticus RE98 Isolated from a Shellfish Hatchery.</title>
        <authorList>
            <person name="Richards G.P."/>
            <person name="Bono J.L."/>
            <person name="Watson M.A."/>
            <person name="Needleman D.S."/>
        </authorList>
    </citation>
    <scope>NUCLEOTIDE SEQUENCE [LARGE SCALE GENOMIC DNA]</scope>
    <source>
        <strain evidence="1 4">RE98</strain>
        <plasmid evidence="1 4">p319</plasmid>
    </source>
</reference>
<accession>A0A2A2MSD6</accession>
<sequence>MPNLLKEKLSPEGKVFYQAHSAHAHPRAGLMVQQPVPLSFIKMSRYDVSVSDIVMTGPLAKIVEALHAISLRSQSIYTTERHQTIKVWFNRHDKKIEKAALHPMAEAMLHNVSFLALKGIGVGLGTTVTDLLRGVGVDNVPIRIGIDSVLGDHGLGEPFKQTLLETSVFELMSQPIDLLFKKVWQKHLKSQHSSPLKSEPQGKAALLKLKAVLDKHIKPLLKPHALDVGVDVNISSQPYCMPKGWKNTALAPLFTRVKARASLLTADDYIVRVGSSFNAHHAGFVVDLDTHTIDIDELVYFLSYYEENKALVNCFLMSGLDEL</sequence>